<dbReference type="CDD" id="cd00383">
    <property type="entry name" value="trans_reg_C"/>
    <property type="match status" value="1"/>
</dbReference>
<keyword evidence="3" id="KW-0805">Transcription regulation</keyword>
<keyword evidence="2" id="KW-0902">Two-component regulatory system</keyword>
<evidence type="ECO:0000259" key="8">
    <source>
        <dbReference type="PROSITE" id="PS51755"/>
    </source>
</evidence>
<feature type="domain" description="OmpR/PhoB-type" evidence="8">
    <location>
        <begin position="115"/>
        <end position="212"/>
    </location>
</feature>
<dbReference type="InterPro" id="IPR001867">
    <property type="entry name" value="OmpR/PhoB-type_DNA-bd"/>
</dbReference>
<evidence type="ECO:0000313" key="10">
    <source>
        <dbReference type="Proteomes" id="UP000017052"/>
    </source>
</evidence>
<dbReference type="Pfam" id="PF00486">
    <property type="entry name" value="Trans_reg_C"/>
    <property type="match status" value="1"/>
</dbReference>
<keyword evidence="4 7" id="KW-0238">DNA-binding</keyword>
<evidence type="ECO:0000256" key="5">
    <source>
        <dbReference type="ARBA" id="ARBA00023159"/>
    </source>
</evidence>
<evidence type="ECO:0000256" key="2">
    <source>
        <dbReference type="ARBA" id="ARBA00023012"/>
    </source>
</evidence>
<evidence type="ECO:0000313" key="9">
    <source>
        <dbReference type="EMBL" id="ERK61066.1"/>
    </source>
</evidence>
<evidence type="ECO:0000256" key="1">
    <source>
        <dbReference type="ARBA" id="ARBA00022553"/>
    </source>
</evidence>
<dbReference type="InterPro" id="IPR039420">
    <property type="entry name" value="WalR-like"/>
</dbReference>
<protein>
    <submittedName>
        <fullName evidence="9">Transcriptional regulatory protein, C-terminal domain protein</fullName>
    </submittedName>
</protein>
<keyword evidence="6" id="KW-0804">Transcription</keyword>
<dbReference type="Gene3D" id="1.10.10.10">
    <property type="entry name" value="Winged helix-like DNA-binding domain superfamily/Winged helix DNA-binding domain"/>
    <property type="match status" value="1"/>
</dbReference>
<sequence>MAHVLFVCPAGLIPPENLVLLQHELVVAANGTEALNNLEITDAVVVDAREELAAARSSCQVLAAVGVEEPVMLLVAPESLSVVSPEWGIDDLILESARPAEWELRLRLLIAPHAHSTLSSGSIEIDESACTATVDGNQLDLTYTEFELLKFLVAHPGRVLSREELLKNVWGYDYYGGTRTVDVHVRRLRAKLSTEYDQCIGTVRNVGYRFDPRA</sequence>
<gene>
    <name evidence="9" type="ORF">HMPREF0682_0659</name>
</gene>
<accession>U2QX14</accession>
<dbReference type="AlphaFoldDB" id="U2QX14"/>
<dbReference type="InterPro" id="IPR016032">
    <property type="entry name" value="Sig_transdc_resp-reg_C-effctor"/>
</dbReference>
<dbReference type="SUPFAM" id="SSF46894">
    <property type="entry name" value="C-terminal effector domain of the bipartite response regulators"/>
    <property type="match status" value="1"/>
</dbReference>
<dbReference type="InterPro" id="IPR036388">
    <property type="entry name" value="WH-like_DNA-bd_sf"/>
</dbReference>
<dbReference type="EMBL" id="ACVN02000063">
    <property type="protein sequence ID" value="ERK61066.1"/>
    <property type="molecule type" value="Genomic_DNA"/>
</dbReference>
<name>U2QX14_9ACTN</name>
<dbReference type="RefSeq" id="WP_021796638.1">
    <property type="nucleotide sequence ID" value="NZ_ACVN02000063.1"/>
</dbReference>
<dbReference type="GO" id="GO:0000976">
    <property type="term" value="F:transcription cis-regulatory region binding"/>
    <property type="evidence" value="ECO:0007669"/>
    <property type="project" value="TreeGrafter"/>
</dbReference>
<dbReference type="PANTHER" id="PTHR48111">
    <property type="entry name" value="REGULATOR OF RPOS"/>
    <property type="match status" value="1"/>
</dbReference>
<evidence type="ECO:0000256" key="3">
    <source>
        <dbReference type="ARBA" id="ARBA00023015"/>
    </source>
</evidence>
<evidence type="ECO:0000256" key="4">
    <source>
        <dbReference type="ARBA" id="ARBA00023125"/>
    </source>
</evidence>
<feature type="DNA-binding region" description="OmpR/PhoB-type" evidence="7">
    <location>
        <begin position="115"/>
        <end position="212"/>
    </location>
</feature>
<dbReference type="PROSITE" id="PS51755">
    <property type="entry name" value="OMPR_PHOB"/>
    <property type="match status" value="1"/>
</dbReference>
<reference evidence="9" key="1">
    <citation type="submission" date="2013-08" db="EMBL/GenBank/DDBJ databases">
        <authorList>
            <person name="Durkin A.S."/>
            <person name="Haft D.R."/>
            <person name="McCorrison J."/>
            <person name="Torralba M."/>
            <person name="Gillis M."/>
            <person name="Haft D.H."/>
            <person name="Methe B."/>
            <person name="Sutton G."/>
            <person name="Nelson K.E."/>
        </authorList>
    </citation>
    <scope>NUCLEOTIDE SEQUENCE [LARGE SCALE GENOMIC DNA]</scope>
    <source>
        <strain evidence="9">F0233</strain>
    </source>
</reference>
<keyword evidence="5" id="KW-0010">Activator</keyword>
<evidence type="ECO:0000256" key="6">
    <source>
        <dbReference type="ARBA" id="ARBA00023163"/>
    </source>
</evidence>
<dbReference type="GO" id="GO:0000156">
    <property type="term" value="F:phosphorelay response regulator activity"/>
    <property type="evidence" value="ECO:0007669"/>
    <property type="project" value="TreeGrafter"/>
</dbReference>
<keyword evidence="1" id="KW-0597">Phosphoprotein</keyword>
<dbReference type="GO" id="GO:0005829">
    <property type="term" value="C:cytosol"/>
    <property type="evidence" value="ECO:0007669"/>
    <property type="project" value="TreeGrafter"/>
</dbReference>
<proteinExistence type="predicted"/>
<dbReference type="GO" id="GO:0006355">
    <property type="term" value="P:regulation of DNA-templated transcription"/>
    <property type="evidence" value="ECO:0007669"/>
    <property type="project" value="InterPro"/>
</dbReference>
<dbReference type="GeneID" id="95360262"/>
<dbReference type="Gene3D" id="3.40.50.2300">
    <property type="match status" value="1"/>
</dbReference>
<dbReference type="OrthoDB" id="5511894at2"/>
<dbReference type="Pfam" id="PF21695">
    <property type="entry name" value="GlnR_1st"/>
    <property type="match status" value="1"/>
</dbReference>
<dbReference type="SMART" id="SM00862">
    <property type="entry name" value="Trans_reg_C"/>
    <property type="match status" value="1"/>
</dbReference>
<comment type="caution">
    <text evidence="9">The sequence shown here is derived from an EMBL/GenBank/DDBJ whole genome shotgun (WGS) entry which is preliminary data.</text>
</comment>
<dbReference type="PANTHER" id="PTHR48111:SF16">
    <property type="entry name" value="TRANSCRIPTIONAL REGULATORY PROTEIN GLNR"/>
    <property type="match status" value="1"/>
</dbReference>
<dbReference type="FunFam" id="1.10.10.10:FF:000216">
    <property type="entry name" value="DNA-binding response regulator"/>
    <property type="match status" value="1"/>
</dbReference>
<dbReference type="GO" id="GO:0032993">
    <property type="term" value="C:protein-DNA complex"/>
    <property type="evidence" value="ECO:0007669"/>
    <property type="project" value="TreeGrafter"/>
</dbReference>
<dbReference type="Proteomes" id="UP000017052">
    <property type="component" value="Unassembled WGS sequence"/>
</dbReference>
<keyword evidence="10" id="KW-1185">Reference proteome</keyword>
<organism evidence="9 10">
    <name type="scientific">Propionibacterium acidifaciens F0233</name>
    <dbReference type="NCBI Taxonomy" id="553198"/>
    <lineage>
        <taxon>Bacteria</taxon>
        <taxon>Bacillati</taxon>
        <taxon>Actinomycetota</taxon>
        <taxon>Actinomycetes</taxon>
        <taxon>Propionibacteriales</taxon>
        <taxon>Propionibacteriaceae</taxon>
        <taxon>Propionibacterium</taxon>
    </lineage>
</organism>
<dbReference type="InterPro" id="IPR049170">
    <property type="entry name" value="GlnR_N"/>
</dbReference>
<evidence type="ECO:0000256" key="7">
    <source>
        <dbReference type="PROSITE-ProRule" id="PRU01091"/>
    </source>
</evidence>